<proteinExistence type="predicted"/>
<dbReference type="AlphaFoldDB" id="A0AAP0FM66"/>
<dbReference type="EMBL" id="JBBNAF010000010">
    <property type="protein sequence ID" value="KAK9107228.1"/>
    <property type="molecule type" value="Genomic_DNA"/>
</dbReference>
<sequence>MIARKKEHCSVKWTDWRLMPKGDKQALINFTKRFFEIPHNAGVEKWILHSIACKWKEHKFEPKSKYLRLARLERRLSSQFRLDSFLISGHLWYSIGFLKNQR</sequence>
<organism evidence="1 2">
    <name type="scientific">Stephania yunnanensis</name>
    <dbReference type="NCBI Taxonomy" id="152371"/>
    <lineage>
        <taxon>Eukaryota</taxon>
        <taxon>Viridiplantae</taxon>
        <taxon>Streptophyta</taxon>
        <taxon>Embryophyta</taxon>
        <taxon>Tracheophyta</taxon>
        <taxon>Spermatophyta</taxon>
        <taxon>Magnoliopsida</taxon>
        <taxon>Ranunculales</taxon>
        <taxon>Menispermaceae</taxon>
        <taxon>Menispermoideae</taxon>
        <taxon>Cissampelideae</taxon>
        <taxon>Stephania</taxon>
    </lineage>
</organism>
<keyword evidence="2" id="KW-1185">Reference proteome</keyword>
<gene>
    <name evidence="1" type="ORF">Syun_023239</name>
</gene>
<evidence type="ECO:0000313" key="2">
    <source>
        <dbReference type="Proteomes" id="UP001420932"/>
    </source>
</evidence>
<protein>
    <submittedName>
        <fullName evidence="1">Uncharacterized protein</fullName>
    </submittedName>
</protein>
<dbReference type="Proteomes" id="UP001420932">
    <property type="component" value="Unassembled WGS sequence"/>
</dbReference>
<reference evidence="1 2" key="1">
    <citation type="submission" date="2024-01" db="EMBL/GenBank/DDBJ databases">
        <title>Genome assemblies of Stephania.</title>
        <authorList>
            <person name="Yang L."/>
        </authorList>
    </citation>
    <scope>NUCLEOTIDE SEQUENCE [LARGE SCALE GENOMIC DNA]</scope>
    <source>
        <strain evidence="1">YNDBR</strain>
        <tissue evidence="1">Leaf</tissue>
    </source>
</reference>
<comment type="caution">
    <text evidence="1">The sequence shown here is derived from an EMBL/GenBank/DDBJ whole genome shotgun (WGS) entry which is preliminary data.</text>
</comment>
<evidence type="ECO:0000313" key="1">
    <source>
        <dbReference type="EMBL" id="KAK9107228.1"/>
    </source>
</evidence>
<accession>A0AAP0FM66</accession>
<name>A0AAP0FM66_9MAGN</name>